<comment type="caution">
    <text evidence="2">The sequence shown here is derived from an EMBL/GenBank/DDBJ whole genome shotgun (WGS) entry which is preliminary data.</text>
</comment>
<dbReference type="Proteomes" id="UP001341840">
    <property type="component" value="Unassembled WGS sequence"/>
</dbReference>
<feature type="coiled-coil region" evidence="1">
    <location>
        <begin position="23"/>
        <end position="50"/>
    </location>
</feature>
<keyword evidence="3" id="KW-1185">Reference proteome</keyword>
<evidence type="ECO:0000313" key="3">
    <source>
        <dbReference type="Proteomes" id="UP001341840"/>
    </source>
</evidence>
<evidence type="ECO:0000313" key="2">
    <source>
        <dbReference type="EMBL" id="MED6189297.1"/>
    </source>
</evidence>
<protein>
    <submittedName>
        <fullName evidence="2">Uncharacterized protein</fullName>
    </submittedName>
</protein>
<feature type="non-terminal residue" evidence="2">
    <location>
        <position position="195"/>
    </location>
</feature>
<dbReference type="EMBL" id="JASCZI010183342">
    <property type="protein sequence ID" value="MED6189297.1"/>
    <property type="molecule type" value="Genomic_DNA"/>
</dbReference>
<organism evidence="2 3">
    <name type="scientific">Stylosanthes scabra</name>
    <dbReference type="NCBI Taxonomy" id="79078"/>
    <lineage>
        <taxon>Eukaryota</taxon>
        <taxon>Viridiplantae</taxon>
        <taxon>Streptophyta</taxon>
        <taxon>Embryophyta</taxon>
        <taxon>Tracheophyta</taxon>
        <taxon>Spermatophyta</taxon>
        <taxon>Magnoliopsida</taxon>
        <taxon>eudicotyledons</taxon>
        <taxon>Gunneridae</taxon>
        <taxon>Pentapetalae</taxon>
        <taxon>rosids</taxon>
        <taxon>fabids</taxon>
        <taxon>Fabales</taxon>
        <taxon>Fabaceae</taxon>
        <taxon>Papilionoideae</taxon>
        <taxon>50 kb inversion clade</taxon>
        <taxon>dalbergioids sensu lato</taxon>
        <taxon>Dalbergieae</taxon>
        <taxon>Pterocarpus clade</taxon>
        <taxon>Stylosanthes</taxon>
    </lineage>
</organism>
<name>A0ABU6WVC8_9FABA</name>
<sequence>MEGKEAVVSTESLSMDIIESSALKQILHAIESLTKRVDEMEKEILEAKKSLDKLVFLQFKNEKHQNHEESDNTDENTSRKKFFCDAKWKSSLQLHAKSNQTCVFTELSDENGEHEILNTPQQGLPTSGIRAEKSKSKPKLSFLTNNVTKVKRESVSKIEKQKVKPSIQSMPFKSTRPMMRIFCNPTISASIPNRI</sequence>
<gene>
    <name evidence="2" type="ORF">PIB30_094579</name>
</gene>
<reference evidence="2 3" key="1">
    <citation type="journal article" date="2023" name="Plants (Basel)">
        <title>Bridging the Gap: Combining Genomics and Transcriptomics Approaches to Understand Stylosanthes scabra, an Orphan Legume from the Brazilian Caatinga.</title>
        <authorList>
            <person name="Ferreira-Neto J.R.C."/>
            <person name="da Silva M.D."/>
            <person name="Binneck E."/>
            <person name="de Melo N.F."/>
            <person name="da Silva R.H."/>
            <person name="de Melo A.L.T.M."/>
            <person name="Pandolfi V."/>
            <person name="Bustamante F.O."/>
            <person name="Brasileiro-Vidal A.C."/>
            <person name="Benko-Iseppon A.M."/>
        </authorList>
    </citation>
    <scope>NUCLEOTIDE SEQUENCE [LARGE SCALE GENOMIC DNA]</scope>
    <source>
        <tissue evidence="2">Leaves</tissue>
    </source>
</reference>
<proteinExistence type="predicted"/>
<accession>A0ABU6WVC8</accession>
<keyword evidence="1" id="KW-0175">Coiled coil</keyword>
<evidence type="ECO:0000256" key="1">
    <source>
        <dbReference type="SAM" id="Coils"/>
    </source>
</evidence>